<evidence type="ECO:0008006" key="3">
    <source>
        <dbReference type="Google" id="ProtNLM"/>
    </source>
</evidence>
<accession>A0A0D8XCG2</accession>
<reference evidence="2" key="2">
    <citation type="journal article" date="2016" name="Sci. Rep.">
        <title>Dictyocaulus viviparus genome, variome and transcriptome elucidate lungworm biology and support future intervention.</title>
        <authorList>
            <person name="McNulty S.N."/>
            <person name="Strube C."/>
            <person name="Rosa B.A."/>
            <person name="Martin J.C."/>
            <person name="Tyagi R."/>
            <person name="Choi Y.J."/>
            <person name="Wang Q."/>
            <person name="Hallsworth Pepin K."/>
            <person name="Zhang X."/>
            <person name="Ozersky P."/>
            <person name="Wilson R.K."/>
            <person name="Sternberg P.W."/>
            <person name="Gasser R.B."/>
            <person name="Mitreva M."/>
        </authorList>
    </citation>
    <scope>NUCLEOTIDE SEQUENCE [LARGE SCALE GENOMIC DNA]</scope>
    <source>
        <strain evidence="2">HannoverDv2000</strain>
    </source>
</reference>
<evidence type="ECO:0000313" key="1">
    <source>
        <dbReference type="EMBL" id="KJH41339.1"/>
    </source>
</evidence>
<keyword evidence="2" id="KW-1185">Reference proteome</keyword>
<evidence type="ECO:0000313" key="2">
    <source>
        <dbReference type="Proteomes" id="UP000053766"/>
    </source>
</evidence>
<protein>
    <recommendedName>
        <fullName evidence="3">Reverse transcriptase domain-containing protein</fullName>
    </recommendedName>
</protein>
<proteinExistence type="predicted"/>
<gene>
    <name evidence="1" type="ORF">DICVIV_12690</name>
</gene>
<sequence>MSQSVGICKHDLKDNEYLERLLVRLNVTKCRWCVAGVKGPACVWAAWVCACGVRLKIECHKVSVYLMDVKIDGCQLYYLRFAEDIAFTTPNIEQSKLYVPALRRQYDTQPYTPNISWAGHVMSN</sequence>
<organism evidence="1 2">
    <name type="scientific">Dictyocaulus viviparus</name>
    <name type="common">Bovine lungworm</name>
    <dbReference type="NCBI Taxonomy" id="29172"/>
    <lineage>
        <taxon>Eukaryota</taxon>
        <taxon>Metazoa</taxon>
        <taxon>Ecdysozoa</taxon>
        <taxon>Nematoda</taxon>
        <taxon>Chromadorea</taxon>
        <taxon>Rhabditida</taxon>
        <taxon>Rhabditina</taxon>
        <taxon>Rhabditomorpha</taxon>
        <taxon>Strongyloidea</taxon>
        <taxon>Metastrongylidae</taxon>
        <taxon>Dictyocaulus</taxon>
    </lineage>
</organism>
<name>A0A0D8XCG2_DICVI</name>
<dbReference type="AlphaFoldDB" id="A0A0D8XCG2"/>
<reference evidence="1 2" key="1">
    <citation type="submission" date="2013-11" db="EMBL/GenBank/DDBJ databases">
        <title>Draft genome of the bovine lungworm Dictyocaulus viviparus.</title>
        <authorList>
            <person name="Mitreva M."/>
        </authorList>
    </citation>
    <scope>NUCLEOTIDE SEQUENCE [LARGE SCALE GENOMIC DNA]</scope>
    <source>
        <strain evidence="1 2">HannoverDv2000</strain>
    </source>
</reference>
<dbReference type="Proteomes" id="UP000053766">
    <property type="component" value="Unassembled WGS sequence"/>
</dbReference>
<dbReference type="EMBL" id="KN716848">
    <property type="protein sequence ID" value="KJH41339.1"/>
    <property type="molecule type" value="Genomic_DNA"/>
</dbReference>